<dbReference type="OMA" id="NLTYCQR"/>
<organism evidence="5">
    <name type="scientific">Anopheles darlingi</name>
    <name type="common">Mosquito</name>
    <dbReference type="NCBI Taxonomy" id="43151"/>
    <lineage>
        <taxon>Eukaryota</taxon>
        <taxon>Metazoa</taxon>
        <taxon>Ecdysozoa</taxon>
        <taxon>Arthropoda</taxon>
        <taxon>Hexapoda</taxon>
        <taxon>Insecta</taxon>
        <taxon>Pterygota</taxon>
        <taxon>Neoptera</taxon>
        <taxon>Endopterygota</taxon>
        <taxon>Diptera</taxon>
        <taxon>Nematocera</taxon>
        <taxon>Culicoidea</taxon>
        <taxon>Culicidae</taxon>
        <taxon>Anophelinae</taxon>
        <taxon>Anopheles</taxon>
    </lineage>
</organism>
<evidence type="ECO:0000313" key="6">
    <source>
        <dbReference type="EnsemblMetazoa" id="ADAC000118-PA"/>
    </source>
</evidence>
<dbReference type="PANTHER" id="PTHR46957">
    <property type="entry name" value="CYTOKINE RECEPTOR"/>
    <property type="match status" value="1"/>
</dbReference>
<protein>
    <recommendedName>
        <fullName evidence="4">Fibronectin type-III domain-containing protein</fullName>
    </recommendedName>
</protein>
<feature type="chain" id="PRO_5010155941" description="Fibronectin type-III domain-containing protein" evidence="3">
    <location>
        <begin position="22"/>
        <end position="1139"/>
    </location>
</feature>
<dbReference type="CDD" id="cd00063">
    <property type="entry name" value="FN3"/>
    <property type="match status" value="3"/>
</dbReference>
<dbReference type="InterPro" id="IPR036116">
    <property type="entry name" value="FN3_sf"/>
</dbReference>
<dbReference type="EMBL" id="ADMH02000027">
    <property type="protein sequence ID" value="ETN68046.1"/>
    <property type="molecule type" value="Genomic_DNA"/>
</dbReference>
<dbReference type="Pfam" id="PF00041">
    <property type="entry name" value="fn3"/>
    <property type="match status" value="2"/>
</dbReference>
<dbReference type="FunCoup" id="W5JV63">
    <property type="interactions" value="55"/>
</dbReference>
<dbReference type="Proteomes" id="UP000000673">
    <property type="component" value="Unassembled WGS sequence"/>
</dbReference>
<keyword evidence="7" id="KW-1185">Reference proteome</keyword>
<name>W5JV63_ANODA</name>
<keyword evidence="2" id="KW-1133">Transmembrane helix</keyword>
<evidence type="ECO:0000259" key="4">
    <source>
        <dbReference type="PROSITE" id="PS50853"/>
    </source>
</evidence>
<feature type="region of interest" description="Disordered" evidence="1">
    <location>
        <begin position="1011"/>
        <end position="1056"/>
    </location>
</feature>
<evidence type="ECO:0000256" key="1">
    <source>
        <dbReference type="SAM" id="MobiDB-lite"/>
    </source>
</evidence>
<dbReference type="PANTHER" id="PTHR46957:SF3">
    <property type="entry name" value="CYTOKINE RECEPTOR"/>
    <property type="match status" value="1"/>
</dbReference>
<keyword evidence="2" id="KW-0812">Transmembrane</keyword>
<dbReference type="SUPFAM" id="SSF49265">
    <property type="entry name" value="Fibronectin type III"/>
    <property type="match status" value="4"/>
</dbReference>
<feature type="transmembrane region" description="Helical" evidence="2">
    <location>
        <begin position="877"/>
        <end position="895"/>
    </location>
</feature>
<reference evidence="5 7" key="1">
    <citation type="journal article" date="2010" name="BMC Genomics">
        <title>Combination of measures distinguishes pre-miRNAs from other stem-loops in the genome of the newly sequenced Anopheles darlingi.</title>
        <authorList>
            <person name="Mendes N.D."/>
            <person name="Freitas A.T."/>
            <person name="Vasconcelos A.T."/>
            <person name="Sagot M.F."/>
        </authorList>
    </citation>
    <scope>NUCLEOTIDE SEQUENCE</scope>
</reference>
<feature type="domain" description="Fibronectin type-III" evidence="4">
    <location>
        <begin position="635"/>
        <end position="724"/>
    </location>
</feature>
<reference evidence="5" key="2">
    <citation type="submission" date="2010-05" db="EMBL/GenBank/DDBJ databases">
        <authorList>
            <person name="Almeida L.G."/>
            <person name="Nicolas M.F."/>
            <person name="Souza R.C."/>
            <person name="Vasconcelos A.T.R."/>
        </authorList>
    </citation>
    <scope>NUCLEOTIDE SEQUENCE</scope>
</reference>
<evidence type="ECO:0000313" key="7">
    <source>
        <dbReference type="Proteomes" id="UP000000673"/>
    </source>
</evidence>
<accession>W5JV63</accession>
<dbReference type="InterPro" id="IPR050713">
    <property type="entry name" value="RTP_Phos/Ushers"/>
</dbReference>
<keyword evidence="2" id="KW-0472">Membrane</keyword>
<evidence type="ECO:0000256" key="2">
    <source>
        <dbReference type="SAM" id="Phobius"/>
    </source>
</evidence>
<dbReference type="VEuPathDB" id="VectorBase:ADAR2_009994"/>
<dbReference type="SMART" id="SM00060">
    <property type="entry name" value="FN3"/>
    <property type="match status" value="4"/>
</dbReference>
<proteinExistence type="predicted"/>
<feature type="domain" description="Fibronectin type-III" evidence="4">
    <location>
        <begin position="532"/>
        <end position="631"/>
    </location>
</feature>
<feature type="signal peptide" evidence="3">
    <location>
        <begin position="1"/>
        <end position="21"/>
    </location>
</feature>
<dbReference type="AlphaFoldDB" id="W5JV63"/>
<evidence type="ECO:0000256" key="3">
    <source>
        <dbReference type="SAM" id="SignalP"/>
    </source>
</evidence>
<dbReference type="InterPro" id="IPR013783">
    <property type="entry name" value="Ig-like_fold"/>
</dbReference>
<evidence type="ECO:0000313" key="5">
    <source>
        <dbReference type="EMBL" id="ETN68046.1"/>
    </source>
</evidence>
<reference evidence="6" key="4">
    <citation type="submission" date="2015-06" db="UniProtKB">
        <authorList>
            <consortium name="EnsemblMetazoa"/>
        </authorList>
    </citation>
    <scope>IDENTIFICATION</scope>
</reference>
<gene>
    <name evidence="5" type="ORF">AND_000118</name>
</gene>
<dbReference type="GO" id="GO:0016020">
    <property type="term" value="C:membrane"/>
    <property type="evidence" value="ECO:0007669"/>
    <property type="project" value="UniProtKB-SubCell"/>
</dbReference>
<sequence>MTAKFVLLVVSWLCSLHEISALGWIFPKEPIYREVNDSFRLQCTLDMTAGDAKGSNSSNLMFYRADEAVPTDQVKILNATTIELSVEHAVPSSNYFYICKLNGTKGVDLRSVYIGHKPQRIEDFRCRAPLWKEMNCTFTPEPNGVKTQYVLIFYVEPLMKNYSCNLQQVPNSPLKQCIIPSGDGYRVVYEHYNFVLSAENNLGTHVQSFKINNFDVVVPHQPTECSIDNSTITSHSAVLKWKVHRQYQTFKRSFRFEVKLFSMFHNKQWQLMDTANMNHSQTKYELPLSRLSYADTRYDVRIRMRTDSTVEDDDMWSNYTSCLFKTLSRQPDNPPDVADGIFENANDHLFLYWRELYEWQHNARTGFYYNITKLGPSGQIIEHFNRTRGMIQMRNIEDQNFTFIIHSANGDGLSAKSSVIFVPSKRHRPEKPEVDKLLSDSGKFTLSWKRSSSRSPYLVTSYTVFWCNTTSNSPNDCHGSINFTTVAANSTSFELSGAGSTLNFAVAANAGNLSSGMVWAACTATHKTDIGKLKTLWITEMLATYINLKWKPECGDVAHTGYLIYYCPISSPRTLGCKEPEMTINVTDKSLYYTRLDNLKPYVTYKIEIAMYSETHIGPRSEPLVNTTREAAPSPPRELKLRSVTNDSITLSWKAPEHINSGKMSYEIRYNNDTLRYYVEEPNSDVETTVPALSAFTLYNISVRALTIGYSNASKQLTVRTLVGQPEKVAQLSSTINGDSNLVISWRKPSDTAGCVEFYELKLKTEQTVIYKRRGNQCQLRQENCKNTDTKSYQFLVRAVNVIRNGTDFEDLSCEERWSELQNRWPNLVSQSTECDGGGMDSRASIFASEGFELVYGPWSDPLASWCTKENNVSLKSTVSIIMLIAIFLMLWFYFKMKQICQVKVIIPDGLNDKTSSGKPDILGSGGRIIFIDQSSNHASSIGSLKKEIYGKEQNQCLLQSSSSSGCGESVGDLSGHDQRSSLEYFSNSGAFEDDSTSFYDQEAERQDLHGFSDEPSDMIDSQLDGQLDSTEGVPDFEANGENRSPDSPILSEVKPKASTTAVPLTVTSGYVPAPVAVNPSKAPINSSGYLQLSTLVNSGGMTTSSDVFSKSANAKMAATPISGYVTHKQLSAYGQHLK</sequence>
<dbReference type="eggNOG" id="ENOG502QTMM">
    <property type="taxonomic scope" value="Eukaryota"/>
</dbReference>
<keyword evidence="3" id="KW-0732">Signal</keyword>
<dbReference type="VEuPathDB" id="VectorBase:ADAC000118"/>
<dbReference type="InterPro" id="IPR003961">
    <property type="entry name" value="FN3_dom"/>
</dbReference>
<dbReference type="PROSITE" id="PS50853">
    <property type="entry name" value="FN3"/>
    <property type="match status" value="2"/>
</dbReference>
<dbReference type="STRING" id="43151.W5JV63"/>
<reference evidence="5" key="3">
    <citation type="journal article" date="2013" name="Nucleic Acids Res.">
        <title>The genome of Anopheles darlingi, the main neotropical malaria vector.</title>
        <authorList>
            <person name="Marinotti O."/>
            <person name="Cerqueira G.C."/>
            <person name="de Almeida L.G."/>
            <person name="Ferro M.I."/>
            <person name="Loreto E.L."/>
            <person name="Zaha A."/>
            <person name="Teixeira S.M."/>
            <person name="Wespiser A.R."/>
            <person name="Almeida E Silva A."/>
            <person name="Schlindwein A.D."/>
            <person name="Pacheco A.C."/>
            <person name="Silva A.L."/>
            <person name="Graveley B.R."/>
            <person name="Walenz B.P."/>
            <person name="Lima Bde A."/>
            <person name="Ribeiro C.A."/>
            <person name="Nunes-Silva C.G."/>
            <person name="de Carvalho C.R."/>
            <person name="Soares C.M."/>
            <person name="de Menezes C.B."/>
            <person name="Matiolli C."/>
            <person name="Caffrey D."/>
            <person name="Araujo D.A."/>
            <person name="de Oliveira D.M."/>
            <person name="Golenbock D."/>
            <person name="Grisard E.C."/>
            <person name="Fantinatti-Garboggini F."/>
            <person name="de Carvalho F.M."/>
            <person name="Barcellos F.G."/>
            <person name="Prosdocimi F."/>
            <person name="May G."/>
            <person name="Azevedo Junior G.M."/>
            <person name="Guimaraes G.M."/>
            <person name="Goldman G.H."/>
            <person name="Padilha I.Q."/>
            <person name="Batista Jda S."/>
            <person name="Ferro J.A."/>
            <person name="Ribeiro J.M."/>
            <person name="Fietto J.L."/>
            <person name="Dabbas K.M."/>
            <person name="Cerdeira L."/>
            <person name="Agnez-Lima L.F."/>
            <person name="Brocchi M."/>
            <person name="de Carvalho M.O."/>
            <person name="Teixeira Mde M."/>
            <person name="Diniz Maia Mde M."/>
            <person name="Goldman M.H."/>
            <person name="Cruz Schneider M.P."/>
            <person name="Felipe M.S."/>
            <person name="Hungria M."/>
            <person name="Nicolas M.F."/>
            <person name="Pereira M."/>
            <person name="Montes M.A."/>
            <person name="Cantao M.E."/>
            <person name="Vincentz M."/>
            <person name="Rafael M.S."/>
            <person name="Silverman N."/>
            <person name="Stoco P.H."/>
            <person name="Souza R.C."/>
            <person name="Vicentini R."/>
            <person name="Gazzinelli R.T."/>
            <person name="Neves Rde O."/>
            <person name="Silva R."/>
            <person name="Astolfi-Filho S."/>
            <person name="Maciel T.E."/>
            <person name="Urmenyi T.P."/>
            <person name="Tadei W.P."/>
            <person name="Camargo E.P."/>
            <person name="de Vasconcelos A.T."/>
        </authorList>
    </citation>
    <scope>NUCLEOTIDE SEQUENCE</scope>
</reference>
<dbReference type="HOGENOM" id="CLU_283646_0_0_1"/>
<dbReference type="EnsemblMetazoa" id="ADAC000118-RA">
    <property type="protein sequence ID" value="ADAC000118-PA"/>
    <property type="gene ID" value="ADAC000118"/>
</dbReference>
<dbReference type="Gene3D" id="2.60.40.10">
    <property type="entry name" value="Immunoglobulins"/>
    <property type="match status" value="6"/>
</dbReference>